<evidence type="ECO:0000313" key="1">
    <source>
        <dbReference type="EMBL" id="BDG06658.1"/>
    </source>
</evidence>
<dbReference type="Proteomes" id="UP001162891">
    <property type="component" value="Chromosome"/>
</dbReference>
<reference evidence="2" key="1">
    <citation type="journal article" date="2022" name="Int. J. Syst. Evol. Microbiol.">
        <title>Anaeromyxobacter oryzae sp. nov., Anaeromyxobacter diazotrophicus sp. nov. and Anaeromyxobacter paludicola sp. nov., isolated from paddy soils.</title>
        <authorList>
            <person name="Itoh H."/>
            <person name="Xu Z."/>
            <person name="Mise K."/>
            <person name="Masuda Y."/>
            <person name="Ushijima N."/>
            <person name="Hayakawa C."/>
            <person name="Shiratori Y."/>
            <person name="Senoo K."/>
        </authorList>
    </citation>
    <scope>NUCLEOTIDE SEQUENCE [LARGE SCALE GENOMIC DNA]</scope>
    <source>
        <strain evidence="2">Red232</strain>
    </source>
</reference>
<sequence>MERARRAKAFCAPLTRASHGYGPPHRRKVLVRMLPLLGIGVVRVSIGLRGCRRAERRG</sequence>
<proteinExistence type="predicted"/>
<name>A0ABM7X4C7_9BACT</name>
<keyword evidence="2" id="KW-1185">Reference proteome</keyword>
<dbReference type="EMBL" id="AP025591">
    <property type="protein sequence ID" value="BDG06658.1"/>
    <property type="molecule type" value="Genomic_DNA"/>
</dbReference>
<gene>
    <name evidence="1" type="ORF">AMOR_56540</name>
</gene>
<organism evidence="1 2">
    <name type="scientific">Anaeromyxobacter oryzae</name>
    <dbReference type="NCBI Taxonomy" id="2918170"/>
    <lineage>
        <taxon>Bacteria</taxon>
        <taxon>Pseudomonadati</taxon>
        <taxon>Myxococcota</taxon>
        <taxon>Myxococcia</taxon>
        <taxon>Myxococcales</taxon>
        <taxon>Cystobacterineae</taxon>
        <taxon>Anaeromyxobacteraceae</taxon>
        <taxon>Anaeromyxobacter</taxon>
    </lineage>
</organism>
<protein>
    <submittedName>
        <fullName evidence="1">Uncharacterized protein</fullName>
    </submittedName>
</protein>
<dbReference type="RefSeq" id="WP_248357139.1">
    <property type="nucleotide sequence ID" value="NZ_AP025591.1"/>
</dbReference>
<evidence type="ECO:0000313" key="2">
    <source>
        <dbReference type="Proteomes" id="UP001162891"/>
    </source>
</evidence>
<accession>A0ABM7X4C7</accession>